<keyword evidence="3" id="KW-1015">Disulfide bond</keyword>
<dbReference type="GO" id="GO:0017004">
    <property type="term" value="P:cytochrome complex assembly"/>
    <property type="evidence" value="ECO:0007669"/>
    <property type="project" value="UniProtKB-KW"/>
</dbReference>
<dbReference type="AlphaFoldDB" id="A0A4Q9FHP8"/>
<keyword evidence="2" id="KW-0201">Cytochrome c-type biogenesis</keyword>
<proteinExistence type="predicted"/>
<evidence type="ECO:0000256" key="4">
    <source>
        <dbReference type="ARBA" id="ARBA00023284"/>
    </source>
</evidence>
<dbReference type="Pfam" id="PF08534">
    <property type="entry name" value="Redoxin"/>
    <property type="match status" value="1"/>
</dbReference>
<evidence type="ECO:0000256" key="3">
    <source>
        <dbReference type="ARBA" id="ARBA00023157"/>
    </source>
</evidence>
<gene>
    <name evidence="6" type="ORF">EYD46_17110</name>
</gene>
<comment type="subcellular location">
    <subcellularLocation>
        <location evidence="1">Cell envelope</location>
    </subcellularLocation>
</comment>
<dbReference type="PANTHER" id="PTHR42852:SF6">
    <property type="entry name" value="THIOL:DISULFIDE INTERCHANGE PROTEIN DSBE"/>
    <property type="match status" value="1"/>
</dbReference>
<evidence type="ECO:0000313" key="6">
    <source>
        <dbReference type="EMBL" id="TBN12438.1"/>
    </source>
</evidence>
<comment type="caution">
    <text evidence="6">The sequence shown here is derived from an EMBL/GenBank/DDBJ whole genome shotgun (WGS) entry which is preliminary data.</text>
</comment>
<dbReference type="Proteomes" id="UP000292372">
    <property type="component" value="Unassembled WGS sequence"/>
</dbReference>
<dbReference type="CDD" id="cd02966">
    <property type="entry name" value="TlpA_like_family"/>
    <property type="match status" value="1"/>
</dbReference>
<reference evidence="6 7" key="1">
    <citation type="journal article" date="2015" name="Int. J. Syst. Evol. Microbiol.">
        <title>Hyunsoonleella pacifica sp. nov., isolated from seawater of South Pacific Gyre.</title>
        <authorList>
            <person name="Gao X."/>
            <person name="Zhang Z."/>
            <person name="Dai X."/>
            <person name="Zhang X.H."/>
        </authorList>
    </citation>
    <scope>NUCLEOTIDE SEQUENCE [LARGE SCALE GENOMIC DNA]</scope>
    <source>
        <strain evidence="6 7">SW033</strain>
    </source>
</reference>
<dbReference type="InterPro" id="IPR013740">
    <property type="entry name" value="Redoxin"/>
</dbReference>
<organism evidence="6 7">
    <name type="scientific">Hyunsoonleella pacifica</name>
    <dbReference type="NCBI Taxonomy" id="1080224"/>
    <lineage>
        <taxon>Bacteria</taxon>
        <taxon>Pseudomonadati</taxon>
        <taxon>Bacteroidota</taxon>
        <taxon>Flavobacteriia</taxon>
        <taxon>Flavobacteriales</taxon>
        <taxon>Flavobacteriaceae</taxon>
    </lineage>
</organism>
<sequence>MKLEKIIVIIYIIGLIGCSKKNNEIIISGKTIGDIPEKIEYTIPVNGTWFYGAKKSVTPDSLGNFKIAIKSNLASFITLYIPKKISVLMLIEPREKYDIDFHLDSKNEKFKITGTSNKALTLYNSFPLPDFYALNTSNKLLQDSVLTSISSKISKLEEGEIFQFQEQLEKKLITKDFYDLAKLDREYYYSALETSIARTRYDIQSGSTENQNSQIIGLSKKIFQQTRPTESFDIRSPWSFTLMRNYININQHVSGVLDPKEMQKIYEEGKIHSYNIREAKKYLKGKALEYYYATYILSNSISNKENSKELITLFKNFRQEYPNNSYSNYLSSYIQPIIDFHKKIEKSSGNEKIEFIINYESINSFDELIETFKGKKVFVDIWGTWCKPCKREFMHKDKYADLLKSKKIESLYICEGKHSKQNVWKEMIEFYELEGKHIFTNEKLYEDIQSRFGKNGFAYPRYILVDENGKVVKEHASYPSKTEQLEKEINENYVW</sequence>
<keyword evidence="4" id="KW-0676">Redox-active center</keyword>
<dbReference type="InterPro" id="IPR050553">
    <property type="entry name" value="Thioredoxin_ResA/DsbE_sf"/>
</dbReference>
<dbReference type="SUPFAM" id="SSF52833">
    <property type="entry name" value="Thioredoxin-like"/>
    <property type="match status" value="1"/>
</dbReference>
<name>A0A4Q9FHP8_9FLAO</name>
<protein>
    <submittedName>
        <fullName evidence="6">TlpA family protein disulfide reductase</fullName>
    </submittedName>
</protein>
<dbReference type="OrthoDB" id="743079at2"/>
<dbReference type="InterPro" id="IPR013766">
    <property type="entry name" value="Thioredoxin_domain"/>
</dbReference>
<feature type="domain" description="Thioredoxin" evidence="5">
    <location>
        <begin position="331"/>
        <end position="494"/>
    </location>
</feature>
<dbReference type="PROSITE" id="PS51352">
    <property type="entry name" value="THIOREDOXIN_2"/>
    <property type="match status" value="1"/>
</dbReference>
<evidence type="ECO:0000259" key="5">
    <source>
        <dbReference type="PROSITE" id="PS51352"/>
    </source>
</evidence>
<evidence type="ECO:0000256" key="2">
    <source>
        <dbReference type="ARBA" id="ARBA00022748"/>
    </source>
</evidence>
<dbReference type="EMBL" id="SIRS01000008">
    <property type="protein sequence ID" value="TBN12438.1"/>
    <property type="molecule type" value="Genomic_DNA"/>
</dbReference>
<evidence type="ECO:0000313" key="7">
    <source>
        <dbReference type="Proteomes" id="UP000292372"/>
    </source>
</evidence>
<dbReference type="GO" id="GO:0016491">
    <property type="term" value="F:oxidoreductase activity"/>
    <property type="evidence" value="ECO:0007669"/>
    <property type="project" value="InterPro"/>
</dbReference>
<dbReference type="PROSITE" id="PS51257">
    <property type="entry name" value="PROKAR_LIPOPROTEIN"/>
    <property type="match status" value="1"/>
</dbReference>
<dbReference type="GO" id="GO:0030313">
    <property type="term" value="C:cell envelope"/>
    <property type="evidence" value="ECO:0007669"/>
    <property type="project" value="UniProtKB-SubCell"/>
</dbReference>
<dbReference type="RefSeq" id="WP_130938398.1">
    <property type="nucleotide sequence ID" value="NZ_BMEE01000008.1"/>
</dbReference>
<dbReference type="Gene3D" id="3.40.30.10">
    <property type="entry name" value="Glutaredoxin"/>
    <property type="match status" value="1"/>
</dbReference>
<dbReference type="PANTHER" id="PTHR42852">
    <property type="entry name" value="THIOL:DISULFIDE INTERCHANGE PROTEIN DSBE"/>
    <property type="match status" value="1"/>
</dbReference>
<dbReference type="InterPro" id="IPR036249">
    <property type="entry name" value="Thioredoxin-like_sf"/>
</dbReference>
<evidence type="ECO:0000256" key="1">
    <source>
        <dbReference type="ARBA" id="ARBA00004196"/>
    </source>
</evidence>
<accession>A0A4Q9FHP8</accession>
<keyword evidence="7" id="KW-1185">Reference proteome</keyword>